<evidence type="ECO:0000256" key="11">
    <source>
        <dbReference type="RuleBase" id="RU003357"/>
    </source>
</evidence>
<dbReference type="PROSITE" id="PS52016">
    <property type="entry name" value="TONB_DEPENDENT_REC_3"/>
    <property type="match status" value="1"/>
</dbReference>
<evidence type="ECO:0000256" key="4">
    <source>
        <dbReference type="ARBA" id="ARBA00022692"/>
    </source>
</evidence>
<organism evidence="15 16">
    <name type="scientific">Rhodanobacter denitrificans</name>
    <dbReference type="NCBI Taxonomy" id="666685"/>
    <lineage>
        <taxon>Bacteria</taxon>
        <taxon>Pseudomonadati</taxon>
        <taxon>Pseudomonadota</taxon>
        <taxon>Gammaproteobacteria</taxon>
        <taxon>Lysobacterales</taxon>
        <taxon>Rhodanobacteraceae</taxon>
        <taxon>Rhodanobacter</taxon>
    </lineage>
</organism>
<dbReference type="InterPro" id="IPR000531">
    <property type="entry name" value="Beta-barrel_TonB"/>
</dbReference>
<comment type="subcellular location">
    <subcellularLocation>
        <location evidence="1 9">Cell outer membrane</location>
        <topology evidence="1 9">Multi-pass membrane protein</topology>
    </subcellularLocation>
</comment>
<dbReference type="PROSITE" id="PS00430">
    <property type="entry name" value="TONB_DEPENDENT_REC_1"/>
    <property type="match status" value="1"/>
</dbReference>
<evidence type="ECO:0000313" key="15">
    <source>
        <dbReference type="EMBL" id="PZQ16379.1"/>
    </source>
</evidence>
<dbReference type="Gene3D" id="2.170.130.10">
    <property type="entry name" value="TonB-dependent receptor, plug domain"/>
    <property type="match status" value="1"/>
</dbReference>
<dbReference type="InterPro" id="IPR010916">
    <property type="entry name" value="TonB_box_CS"/>
</dbReference>
<evidence type="ECO:0000256" key="7">
    <source>
        <dbReference type="ARBA" id="ARBA00023136"/>
    </source>
</evidence>
<evidence type="ECO:0000313" key="16">
    <source>
        <dbReference type="Proteomes" id="UP000249046"/>
    </source>
</evidence>
<dbReference type="SUPFAM" id="SSF56935">
    <property type="entry name" value="Porins"/>
    <property type="match status" value="1"/>
</dbReference>
<feature type="domain" description="TonB-dependent receptor plug" evidence="14">
    <location>
        <begin position="57"/>
        <end position="169"/>
    </location>
</feature>
<evidence type="ECO:0000256" key="12">
    <source>
        <dbReference type="SAM" id="SignalP"/>
    </source>
</evidence>
<feature type="chain" id="PRO_5015980783" evidence="12">
    <location>
        <begin position="34"/>
        <end position="980"/>
    </location>
</feature>
<proteinExistence type="inferred from homology"/>
<comment type="caution">
    <text evidence="15">The sequence shown here is derived from an EMBL/GenBank/DDBJ whole genome shotgun (WGS) entry which is preliminary data.</text>
</comment>
<accession>A0A2W5KK15</accession>
<reference evidence="15 16" key="1">
    <citation type="submission" date="2017-08" db="EMBL/GenBank/DDBJ databases">
        <title>Infants hospitalized years apart are colonized by the same room-sourced microbial strains.</title>
        <authorList>
            <person name="Brooks B."/>
            <person name="Olm M.R."/>
            <person name="Firek B.A."/>
            <person name="Baker R."/>
            <person name="Thomas B.C."/>
            <person name="Morowitz M.J."/>
            <person name="Banfield J.F."/>
        </authorList>
    </citation>
    <scope>NUCLEOTIDE SEQUENCE [LARGE SCALE GENOMIC DNA]</scope>
    <source>
        <strain evidence="15">S2_005_003_R2_42</strain>
    </source>
</reference>
<dbReference type="InterPro" id="IPR039426">
    <property type="entry name" value="TonB-dep_rcpt-like"/>
</dbReference>
<dbReference type="PANTHER" id="PTHR47234">
    <property type="match status" value="1"/>
</dbReference>
<dbReference type="InterPro" id="IPR036942">
    <property type="entry name" value="Beta-barrel_TonB_sf"/>
</dbReference>
<name>A0A2W5KK15_9GAMM</name>
<dbReference type="AlphaFoldDB" id="A0A2W5KK15"/>
<keyword evidence="4 9" id="KW-0812">Transmembrane</keyword>
<evidence type="ECO:0000256" key="1">
    <source>
        <dbReference type="ARBA" id="ARBA00004571"/>
    </source>
</evidence>
<feature type="short sequence motif" description="TonB box" evidence="10">
    <location>
        <begin position="43"/>
        <end position="49"/>
    </location>
</feature>
<dbReference type="Pfam" id="PF07715">
    <property type="entry name" value="Plug"/>
    <property type="match status" value="1"/>
</dbReference>
<dbReference type="InterPro" id="IPR012910">
    <property type="entry name" value="Plug_dom"/>
</dbReference>
<keyword evidence="5 12" id="KW-0732">Signal</keyword>
<keyword evidence="8 9" id="KW-0998">Cell outer membrane</keyword>
<evidence type="ECO:0000256" key="2">
    <source>
        <dbReference type="ARBA" id="ARBA00022448"/>
    </source>
</evidence>
<keyword evidence="3 9" id="KW-1134">Transmembrane beta strand</keyword>
<evidence type="ECO:0000256" key="9">
    <source>
        <dbReference type="PROSITE-ProRule" id="PRU01360"/>
    </source>
</evidence>
<keyword evidence="2 9" id="KW-0813">Transport</keyword>
<evidence type="ECO:0000256" key="10">
    <source>
        <dbReference type="PROSITE-ProRule" id="PRU10143"/>
    </source>
</evidence>
<keyword evidence="15" id="KW-0675">Receptor</keyword>
<protein>
    <submittedName>
        <fullName evidence="15">TonB-dependent receptor</fullName>
    </submittedName>
</protein>
<feature type="signal peptide" evidence="12">
    <location>
        <begin position="1"/>
        <end position="33"/>
    </location>
</feature>
<dbReference type="Gene3D" id="2.40.170.20">
    <property type="entry name" value="TonB-dependent receptor, beta-barrel domain"/>
    <property type="match status" value="1"/>
</dbReference>
<comment type="similarity">
    <text evidence="9 11">Belongs to the TonB-dependent receptor family.</text>
</comment>
<evidence type="ECO:0000256" key="8">
    <source>
        <dbReference type="ARBA" id="ARBA00023237"/>
    </source>
</evidence>
<dbReference type="Pfam" id="PF00593">
    <property type="entry name" value="TonB_dep_Rec_b-barrel"/>
    <property type="match status" value="1"/>
</dbReference>
<feature type="domain" description="TonB-dependent receptor-like beta-barrel" evidence="13">
    <location>
        <begin position="369"/>
        <end position="943"/>
    </location>
</feature>
<dbReference type="Proteomes" id="UP000249046">
    <property type="component" value="Unassembled WGS sequence"/>
</dbReference>
<sequence length="980" mass="107340">MRLNSNELFKAVRFALYAGAATAVGLTGSPVFAQDAGADKLETIVVTGSRIRKADVETAQPVLTIDRAQIEKQGFSSVADILLNVTSAGSPAFSRSQALAANESAGGSYIDLRDLGPERTLVLVNGKRLGANSEGYQDIATIPVGIIERIDILKDGASSVYGSDAIAGVINIITRSRFEGAEVNVYLGQYDEDDGERQQYDFTIGSTGERSSVTMSVSYAKEDPVWAKDRWFSETPQPRHPGQGWSPVSQWGTLLGIPGGGNWTLGPGFSGDPYDFSNFRRVRTPTTDGWDSDYANSNQQMNLLSGMERTSIFVAGTFNLTDNITFRSDVLYNKRETENTVAGYPMQSSALAAPMSADSYFNPFGSHHGYATPQSVNWTRRGWEVPRATWSELSTYRFTGGFEGWFDVGDHSWNWDVGYFYNKNDFVRTGTGNYNIANVQAAVGPSFRNPDGIIQCGTATNPIPLDECVPWNPLAPYGSGLENSLGDQAVQDFLIAPTTSTGGSKTINYTANLTGALFTLPAGDLSFAAGYEYRREEGDFNPDTMTAAGLTTELAIGGRGGGYNVKEYYLELDVPVLKDIPAFRELSFNVAGRRSDFNTFGKTTNGKFGLKWKPIDDLLIRGTYAEGFRAPTIGDLYGELSSTYAYYTDPCSVVGGRPPEGATATRCYGGFGGQPGLPNGWVQPGQGGADCTSFPCQTNFPFLGGANPFLQPETSVSKTLGAVYSPSYIQGLDITLDWYRIKIDNLVSSDSPGAILSDCYERGIASRCQNFTRDPATGAINYLIFGTRNLGWIETEGYDFGVRYRVPEFSFGRFMITWETSYVSHWESKTEPGTPEIPFNGTGWGSQFRTKSNLTLDWSLGDFGATWGMRYYSGMKEACVYDAVDGGPECNDPDYGYPSYNDLTGQVEFTASPVNRTGSNTFHDLQFRWTAPWNGTISVGANNAFDHRGPFMYSNPNSQFSYYGGFDIGRFYYLKYQQRF</sequence>
<evidence type="ECO:0000259" key="13">
    <source>
        <dbReference type="Pfam" id="PF00593"/>
    </source>
</evidence>
<gene>
    <name evidence="15" type="ORF">DI564_07015</name>
</gene>
<evidence type="ECO:0000256" key="5">
    <source>
        <dbReference type="ARBA" id="ARBA00022729"/>
    </source>
</evidence>
<evidence type="ECO:0000256" key="6">
    <source>
        <dbReference type="ARBA" id="ARBA00023077"/>
    </source>
</evidence>
<dbReference type="EMBL" id="QFPO01000005">
    <property type="protein sequence ID" value="PZQ16379.1"/>
    <property type="molecule type" value="Genomic_DNA"/>
</dbReference>
<keyword evidence="7 9" id="KW-0472">Membrane</keyword>
<keyword evidence="6 10" id="KW-0798">TonB box</keyword>
<evidence type="ECO:0000256" key="3">
    <source>
        <dbReference type="ARBA" id="ARBA00022452"/>
    </source>
</evidence>
<dbReference type="GO" id="GO:0009279">
    <property type="term" value="C:cell outer membrane"/>
    <property type="evidence" value="ECO:0007669"/>
    <property type="project" value="UniProtKB-SubCell"/>
</dbReference>
<dbReference type="InterPro" id="IPR037066">
    <property type="entry name" value="Plug_dom_sf"/>
</dbReference>
<dbReference type="PANTHER" id="PTHR47234:SF2">
    <property type="entry name" value="TONB-DEPENDENT RECEPTOR"/>
    <property type="match status" value="1"/>
</dbReference>
<evidence type="ECO:0000259" key="14">
    <source>
        <dbReference type="Pfam" id="PF07715"/>
    </source>
</evidence>